<name>A0A5P3XJ43_PARBF</name>
<feature type="transmembrane region" description="Helical" evidence="1">
    <location>
        <begin position="230"/>
        <end position="255"/>
    </location>
</feature>
<gene>
    <name evidence="2" type="ORF">D4A35_16245</name>
</gene>
<accession>A0A5P3XJ43</accession>
<keyword evidence="1" id="KW-1133">Transmembrane helix</keyword>
<evidence type="ECO:0000313" key="2">
    <source>
        <dbReference type="EMBL" id="QEZ70370.1"/>
    </source>
</evidence>
<dbReference type="AlphaFoldDB" id="A0A5P3XJ43"/>
<feature type="transmembrane region" description="Helical" evidence="1">
    <location>
        <begin position="18"/>
        <end position="37"/>
    </location>
</feature>
<evidence type="ECO:0000313" key="3">
    <source>
        <dbReference type="Proteomes" id="UP000326961"/>
    </source>
</evidence>
<dbReference type="EMBL" id="CP032452">
    <property type="protein sequence ID" value="QEZ70370.1"/>
    <property type="molecule type" value="Genomic_DNA"/>
</dbReference>
<reference evidence="2 3" key="1">
    <citation type="submission" date="2018-09" db="EMBL/GenBank/DDBJ databases">
        <title>A clostridial neurotoxin that targets Anopheles mosquitoes.</title>
        <authorList>
            <person name="Contreras E."/>
            <person name="Masuyer G."/>
            <person name="Qureshi N."/>
            <person name="Chawla S."/>
            <person name="Lim H.L."/>
            <person name="Chen J."/>
            <person name="Stenmark P."/>
            <person name="Gill S."/>
        </authorList>
    </citation>
    <scope>NUCLEOTIDE SEQUENCE [LARGE SCALE GENOMIC DNA]</scope>
    <source>
        <strain evidence="2 3">Cbm</strain>
    </source>
</reference>
<dbReference type="Proteomes" id="UP000326961">
    <property type="component" value="Chromosome"/>
</dbReference>
<keyword evidence="1" id="KW-0812">Transmembrane</keyword>
<feature type="transmembrane region" description="Helical" evidence="1">
    <location>
        <begin position="145"/>
        <end position="170"/>
    </location>
</feature>
<proteinExistence type="predicted"/>
<feature type="transmembrane region" description="Helical" evidence="1">
    <location>
        <begin position="91"/>
        <end position="113"/>
    </location>
</feature>
<keyword evidence="1" id="KW-0472">Membrane</keyword>
<feature type="transmembrane region" description="Helical" evidence="1">
    <location>
        <begin position="177"/>
        <end position="196"/>
    </location>
</feature>
<organism evidence="2 3">
    <name type="scientific">Paraclostridium bifermentans</name>
    <name type="common">Clostridium bifermentans</name>
    <dbReference type="NCBI Taxonomy" id="1490"/>
    <lineage>
        <taxon>Bacteria</taxon>
        <taxon>Bacillati</taxon>
        <taxon>Bacillota</taxon>
        <taxon>Clostridia</taxon>
        <taxon>Peptostreptococcales</taxon>
        <taxon>Peptostreptococcaceae</taxon>
        <taxon>Paraclostridium</taxon>
    </lineage>
</organism>
<protein>
    <submittedName>
        <fullName evidence="2">Uncharacterized protein</fullName>
    </submittedName>
</protein>
<dbReference type="RefSeq" id="WP_150887199.1">
    <property type="nucleotide sequence ID" value="NZ_CP032452.1"/>
</dbReference>
<evidence type="ECO:0000256" key="1">
    <source>
        <dbReference type="SAM" id="Phobius"/>
    </source>
</evidence>
<sequence length="266" mass="29320">MTNIVNAEFKKLMKKKGLMIFWAFSLFLGYISVRNFGISDSYGDLFSKFYGLAPLMGILMFSLFSGSYVLEYSSNMDAIVKSTKNGKSKLVLAKSIVYGIAASLLNLSILGVMSFKVLVANNFGGLHMSIKNIWYFGNSGSNLTVLQMLMIMTLTIILGSFLFANVGLWLSSISKKAVAPFFIGGLIMGIPYIALITRNFYSVFSGATNLDKLEKIVGFTPLFGMYSSEIIRYGVSPIAFVVFIGISILGSYALYRLTTKAFLTER</sequence>
<feature type="transmembrane region" description="Helical" evidence="1">
    <location>
        <begin position="49"/>
        <end position="70"/>
    </location>
</feature>